<sequence length="111" mass="12598">MALLSSGYSKKKPWKKQVNKGKVIRCYECNTEERKRPDCPKRKGQSKENTSNVGRNNSEGSKRCLAKKETTLITTALLSSSVNNKVWVFDSGATNHMSPNQEWMINFLINC</sequence>
<dbReference type="Proteomes" id="UP001516400">
    <property type="component" value="Unassembled WGS sequence"/>
</dbReference>
<keyword evidence="3" id="KW-1185">Reference proteome</keyword>
<protein>
    <submittedName>
        <fullName evidence="2">Uncharacterized protein</fullName>
    </submittedName>
</protein>
<dbReference type="AlphaFoldDB" id="A0ABD2P798"/>
<proteinExistence type="predicted"/>
<feature type="region of interest" description="Disordered" evidence="1">
    <location>
        <begin position="33"/>
        <end position="62"/>
    </location>
</feature>
<comment type="caution">
    <text evidence="2">The sequence shown here is derived from an EMBL/GenBank/DDBJ whole genome shotgun (WGS) entry which is preliminary data.</text>
</comment>
<name>A0ABD2P798_9CUCU</name>
<accession>A0ABD2P798</accession>
<evidence type="ECO:0000313" key="3">
    <source>
        <dbReference type="Proteomes" id="UP001516400"/>
    </source>
</evidence>
<organism evidence="2 3">
    <name type="scientific">Cryptolaemus montrouzieri</name>
    <dbReference type="NCBI Taxonomy" id="559131"/>
    <lineage>
        <taxon>Eukaryota</taxon>
        <taxon>Metazoa</taxon>
        <taxon>Ecdysozoa</taxon>
        <taxon>Arthropoda</taxon>
        <taxon>Hexapoda</taxon>
        <taxon>Insecta</taxon>
        <taxon>Pterygota</taxon>
        <taxon>Neoptera</taxon>
        <taxon>Endopterygota</taxon>
        <taxon>Coleoptera</taxon>
        <taxon>Polyphaga</taxon>
        <taxon>Cucujiformia</taxon>
        <taxon>Coccinelloidea</taxon>
        <taxon>Coccinellidae</taxon>
        <taxon>Scymninae</taxon>
        <taxon>Scymnini</taxon>
        <taxon>Cryptolaemus</taxon>
    </lineage>
</organism>
<gene>
    <name evidence="2" type="ORF">HHI36_001078</name>
</gene>
<reference evidence="2 3" key="1">
    <citation type="journal article" date="2021" name="BMC Biol.">
        <title>Horizontally acquired antibacterial genes associated with adaptive radiation of ladybird beetles.</title>
        <authorList>
            <person name="Li H.S."/>
            <person name="Tang X.F."/>
            <person name="Huang Y.H."/>
            <person name="Xu Z.Y."/>
            <person name="Chen M.L."/>
            <person name="Du X.Y."/>
            <person name="Qiu B.Y."/>
            <person name="Chen P.T."/>
            <person name="Zhang W."/>
            <person name="Slipinski A."/>
            <person name="Escalona H.E."/>
            <person name="Waterhouse R.M."/>
            <person name="Zwick A."/>
            <person name="Pang H."/>
        </authorList>
    </citation>
    <scope>NUCLEOTIDE SEQUENCE [LARGE SCALE GENOMIC DNA]</scope>
    <source>
        <strain evidence="2">SYSU2018</strain>
    </source>
</reference>
<evidence type="ECO:0000313" key="2">
    <source>
        <dbReference type="EMBL" id="KAL3286577.1"/>
    </source>
</evidence>
<dbReference type="EMBL" id="JABFTP020000185">
    <property type="protein sequence ID" value="KAL3286577.1"/>
    <property type="molecule type" value="Genomic_DNA"/>
</dbReference>
<evidence type="ECO:0000256" key="1">
    <source>
        <dbReference type="SAM" id="MobiDB-lite"/>
    </source>
</evidence>
<feature type="compositionally biased region" description="Polar residues" evidence="1">
    <location>
        <begin position="47"/>
        <end position="59"/>
    </location>
</feature>